<protein>
    <submittedName>
        <fullName evidence="3">Regulator of cell cycle RGCC-like</fullName>
    </submittedName>
</protein>
<gene>
    <name evidence="3" type="primary">LOC110202678</name>
</gene>
<dbReference type="GO" id="GO:0051726">
    <property type="term" value="P:regulation of cell cycle"/>
    <property type="evidence" value="ECO:0007669"/>
    <property type="project" value="InterPro"/>
</dbReference>
<accession>A0A6P5JK66</accession>
<keyword evidence="2" id="KW-1185">Reference proteome</keyword>
<dbReference type="Proteomes" id="UP000515140">
    <property type="component" value="Unplaced"/>
</dbReference>
<dbReference type="RefSeq" id="XP_020834595.1">
    <property type="nucleotide sequence ID" value="XM_020978936.1"/>
</dbReference>
<dbReference type="GeneID" id="110202678"/>
<evidence type="ECO:0000256" key="1">
    <source>
        <dbReference type="SAM" id="MobiDB-lite"/>
    </source>
</evidence>
<dbReference type="Pfam" id="PF15151">
    <property type="entry name" value="RGCC"/>
    <property type="match status" value="1"/>
</dbReference>
<evidence type="ECO:0000313" key="3">
    <source>
        <dbReference type="RefSeq" id="XP_020834595.1"/>
    </source>
</evidence>
<feature type="compositionally biased region" description="Polar residues" evidence="1">
    <location>
        <begin position="63"/>
        <end position="76"/>
    </location>
</feature>
<sequence>MASQCVDPRGLGDDELRCLLRELDEVIEDFDNGSSCQYEEHLEELKQKNGLGVYDSGIDEAESTSPSPGSSLNTSEENIHMPATSSIPKAKLGDTKDLEDYIADLDKELEEM</sequence>
<dbReference type="KEGG" id="pcw:110202678"/>
<dbReference type="InParanoid" id="A0A6P5JK66"/>
<name>A0A6P5JK66_PHACI</name>
<reference evidence="3" key="1">
    <citation type="submission" date="2025-08" db="UniProtKB">
        <authorList>
            <consortium name="RefSeq"/>
        </authorList>
    </citation>
    <scope>IDENTIFICATION</scope>
    <source>
        <tissue evidence="3">Spleen</tissue>
    </source>
</reference>
<proteinExistence type="predicted"/>
<dbReference type="PANTHER" id="PTHR32193:SF5">
    <property type="entry name" value="RGCC PROTEIN"/>
    <property type="match status" value="1"/>
</dbReference>
<feature type="region of interest" description="Disordered" evidence="1">
    <location>
        <begin position="54"/>
        <end position="97"/>
    </location>
</feature>
<organism evidence="2 3">
    <name type="scientific">Phascolarctos cinereus</name>
    <name type="common">Koala</name>
    <dbReference type="NCBI Taxonomy" id="38626"/>
    <lineage>
        <taxon>Eukaryota</taxon>
        <taxon>Metazoa</taxon>
        <taxon>Chordata</taxon>
        <taxon>Craniata</taxon>
        <taxon>Vertebrata</taxon>
        <taxon>Euteleostomi</taxon>
        <taxon>Mammalia</taxon>
        <taxon>Metatheria</taxon>
        <taxon>Diprotodontia</taxon>
        <taxon>Phascolarctidae</taxon>
        <taxon>Phascolarctos</taxon>
    </lineage>
</organism>
<evidence type="ECO:0000313" key="2">
    <source>
        <dbReference type="Proteomes" id="UP000515140"/>
    </source>
</evidence>
<dbReference type="AlphaFoldDB" id="A0A6P5JK66"/>
<dbReference type="InterPro" id="IPR029252">
    <property type="entry name" value="RGCC"/>
</dbReference>
<dbReference type="PANTHER" id="PTHR32193">
    <property type="entry name" value="REGULATOR OF CELL CYCLE RGCC"/>
    <property type="match status" value="1"/>
</dbReference>